<evidence type="ECO:0000313" key="2">
    <source>
        <dbReference type="EMBL" id="KAK7538822.1"/>
    </source>
</evidence>
<organism evidence="2 3">
    <name type="scientific">Phyllosticta citribraziliensis</name>
    <dbReference type="NCBI Taxonomy" id="989973"/>
    <lineage>
        <taxon>Eukaryota</taxon>
        <taxon>Fungi</taxon>
        <taxon>Dikarya</taxon>
        <taxon>Ascomycota</taxon>
        <taxon>Pezizomycotina</taxon>
        <taxon>Dothideomycetes</taxon>
        <taxon>Dothideomycetes incertae sedis</taxon>
        <taxon>Botryosphaeriales</taxon>
        <taxon>Phyllostictaceae</taxon>
        <taxon>Phyllosticta</taxon>
    </lineage>
</organism>
<accession>A0ABR1LUI0</accession>
<gene>
    <name evidence="2" type="ORF">J3D65DRAFT_351616</name>
</gene>
<proteinExistence type="predicted"/>
<comment type="caution">
    <text evidence="2">The sequence shown here is derived from an EMBL/GenBank/DDBJ whole genome shotgun (WGS) entry which is preliminary data.</text>
</comment>
<dbReference type="Proteomes" id="UP001360953">
    <property type="component" value="Unassembled WGS sequence"/>
</dbReference>
<dbReference type="RefSeq" id="XP_066656509.1">
    <property type="nucleotide sequence ID" value="XM_066795544.1"/>
</dbReference>
<reference evidence="2 3" key="1">
    <citation type="submission" date="2024-04" db="EMBL/GenBank/DDBJ databases">
        <title>Phyllosticta paracitricarpa is synonymous to the EU quarantine fungus P. citricarpa based on phylogenomic analyses.</title>
        <authorList>
            <consortium name="Lawrence Berkeley National Laboratory"/>
            <person name="Van ingen-buijs V.A."/>
            <person name="Van westerhoven A.C."/>
            <person name="Haridas S."/>
            <person name="Skiadas P."/>
            <person name="Martin F."/>
            <person name="Groenewald J.Z."/>
            <person name="Crous P.W."/>
            <person name="Seidl M.F."/>
        </authorList>
    </citation>
    <scope>NUCLEOTIDE SEQUENCE [LARGE SCALE GENOMIC DNA]</scope>
    <source>
        <strain evidence="2 3">CPC 17464</strain>
    </source>
</reference>
<evidence type="ECO:0000256" key="1">
    <source>
        <dbReference type="SAM" id="Phobius"/>
    </source>
</evidence>
<keyword evidence="1" id="KW-1133">Transmembrane helix</keyword>
<protein>
    <recommendedName>
        <fullName evidence="4">Secreted protein</fullName>
    </recommendedName>
</protein>
<dbReference type="EMBL" id="JBBPEH010000005">
    <property type="protein sequence ID" value="KAK7538822.1"/>
    <property type="molecule type" value="Genomic_DNA"/>
</dbReference>
<dbReference type="GeneID" id="92028450"/>
<keyword evidence="1" id="KW-0812">Transmembrane</keyword>
<name>A0ABR1LUI0_9PEZI</name>
<keyword evidence="1" id="KW-0472">Membrane</keyword>
<evidence type="ECO:0008006" key="4">
    <source>
        <dbReference type="Google" id="ProtNLM"/>
    </source>
</evidence>
<sequence length="180" mass="19943">MVLLLPFSSSFSTGRCSWVKRLKTLSWLAFLLFLAGWLACVRACVRAFGSYCLAWAISRRNRVYREKYKATFHPPFLSSSSSSSSSSHLLLLRLRALRVSTAADTAAKRVKSFSMLSEVTEVVGLIRHACCEVARLDWPPAAVVGVALRGVGTSAWCGSRARDERREAGDLGIHRTMMAR</sequence>
<feature type="transmembrane region" description="Helical" evidence="1">
    <location>
        <begin position="26"/>
        <end position="57"/>
    </location>
</feature>
<evidence type="ECO:0000313" key="3">
    <source>
        <dbReference type="Proteomes" id="UP001360953"/>
    </source>
</evidence>
<keyword evidence="3" id="KW-1185">Reference proteome</keyword>